<evidence type="ECO:0000256" key="1">
    <source>
        <dbReference type="ARBA" id="ARBA00023002"/>
    </source>
</evidence>
<dbReference type="SUPFAM" id="SSF51905">
    <property type="entry name" value="FAD/NAD(P)-binding domain"/>
    <property type="match status" value="1"/>
</dbReference>
<dbReference type="PANTHER" id="PTHR13847">
    <property type="entry name" value="SARCOSINE DEHYDROGENASE-RELATED"/>
    <property type="match status" value="1"/>
</dbReference>
<evidence type="ECO:0000313" key="6">
    <source>
        <dbReference type="Proteomes" id="UP000190130"/>
    </source>
</evidence>
<dbReference type="EMBL" id="FUYX01000005">
    <property type="protein sequence ID" value="SKB79614.1"/>
    <property type="molecule type" value="Genomic_DNA"/>
</dbReference>
<dbReference type="GO" id="GO:0005737">
    <property type="term" value="C:cytoplasm"/>
    <property type="evidence" value="ECO:0007669"/>
    <property type="project" value="TreeGrafter"/>
</dbReference>
<evidence type="ECO:0000313" key="4">
    <source>
        <dbReference type="EMBL" id="SKB79614.1"/>
    </source>
</evidence>
<dbReference type="Gene3D" id="3.30.9.10">
    <property type="entry name" value="D-Amino Acid Oxidase, subunit A, domain 2"/>
    <property type="match status" value="1"/>
</dbReference>
<dbReference type="GO" id="GO:0016491">
    <property type="term" value="F:oxidoreductase activity"/>
    <property type="evidence" value="ECO:0007669"/>
    <property type="project" value="UniProtKB-KW"/>
</dbReference>
<dbReference type="OrthoDB" id="8993739at2"/>
<dbReference type="PANTHER" id="PTHR13847:SF289">
    <property type="entry name" value="GLYCINE OXIDASE"/>
    <property type="match status" value="1"/>
</dbReference>
<evidence type="ECO:0000259" key="2">
    <source>
        <dbReference type="Pfam" id="PF01266"/>
    </source>
</evidence>
<keyword evidence="1" id="KW-0560">Oxidoreductase</keyword>
<dbReference type="Proteomes" id="UP000051562">
    <property type="component" value="Unassembled WGS sequence"/>
</dbReference>
<dbReference type="Pfam" id="PF01266">
    <property type="entry name" value="DAO"/>
    <property type="match status" value="1"/>
</dbReference>
<protein>
    <submittedName>
        <fullName evidence="4">Glycine/D-amino acid oxidase</fullName>
    </submittedName>
</protein>
<dbReference type="AlphaFoldDB" id="A0A0Q3M6N9"/>
<dbReference type="InterPro" id="IPR036188">
    <property type="entry name" value="FAD/NAD-bd_sf"/>
</dbReference>
<accession>A0A0Q3M6N9</accession>
<dbReference type="Gene3D" id="3.50.50.60">
    <property type="entry name" value="FAD/NAD(P)-binding domain"/>
    <property type="match status" value="1"/>
</dbReference>
<evidence type="ECO:0000313" key="5">
    <source>
        <dbReference type="Proteomes" id="UP000051562"/>
    </source>
</evidence>
<proteinExistence type="predicted"/>
<sequence>MQAIVVGAGVIGSSVAYRLAQAGAEVTIVEERRPGGGTSSVTYAWVNACEKLTSEAYFRLNFAGRQAHEDMLAEFPGADWYHRPGVLQWQDAEAEAGGRDGTDPLAKLQQLIAWGYPAEVLSLDDVRKLEPEINPDAIGNVPVIHYPRDGWLDPVPYSGALITAALERHGATFVEGRVDRLVLAGERCTGIELADGRTIEADVVVNCAGRWLNDIVQASEHRIPLAPTLGIVAYTPPVGAPLRSALRTPLVNMRPDGGGRFLLRSNELDRLLASDEGALPSHPQAQELMRRAIKTVPALRNVDVEAVRIATRPIPKDSYSAVGPVPGLSGYYAVVSHSGVTLGAFLGEVVADELVHGRERNELAEFRPSRFFN</sequence>
<organism evidence="3 5">
    <name type="scientific">Bosea thiooxidans</name>
    <dbReference type="NCBI Taxonomy" id="53254"/>
    <lineage>
        <taxon>Bacteria</taxon>
        <taxon>Pseudomonadati</taxon>
        <taxon>Pseudomonadota</taxon>
        <taxon>Alphaproteobacteria</taxon>
        <taxon>Hyphomicrobiales</taxon>
        <taxon>Boseaceae</taxon>
        <taxon>Bosea</taxon>
    </lineage>
</organism>
<name>A0A0Q3M6N9_9HYPH</name>
<evidence type="ECO:0000313" key="3">
    <source>
        <dbReference type="EMBL" id="KQK31457.1"/>
    </source>
</evidence>
<dbReference type="Proteomes" id="UP000190130">
    <property type="component" value="Unassembled WGS sequence"/>
</dbReference>
<reference evidence="4 6" key="2">
    <citation type="submission" date="2017-02" db="EMBL/GenBank/DDBJ databases">
        <authorList>
            <person name="Peterson S.W."/>
        </authorList>
    </citation>
    <scope>NUCLEOTIDE SEQUENCE [LARGE SCALE GENOMIC DNA]</scope>
    <source>
        <strain evidence="4 6">DSM 9653</strain>
    </source>
</reference>
<dbReference type="RefSeq" id="WP_055727223.1">
    <property type="nucleotide sequence ID" value="NZ_FUYX01000005.1"/>
</dbReference>
<reference evidence="3 5" key="1">
    <citation type="submission" date="2015-10" db="EMBL/GenBank/DDBJ databases">
        <title>Draft genome of Bosea thiooxidans.</title>
        <authorList>
            <person name="Wang X."/>
        </authorList>
    </citation>
    <scope>NUCLEOTIDE SEQUENCE [LARGE SCALE GENOMIC DNA]</scope>
    <source>
        <strain evidence="3 5">CGMCC 9174</strain>
    </source>
</reference>
<dbReference type="InterPro" id="IPR006076">
    <property type="entry name" value="FAD-dep_OxRdtase"/>
</dbReference>
<gene>
    <name evidence="3" type="ORF">ARD30_03380</name>
    <name evidence="4" type="ORF">SAMN05660750_02405</name>
</gene>
<keyword evidence="5" id="KW-1185">Reference proteome</keyword>
<dbReference type="STRING" id="53254.SAMN05660750_02405"/>
<feature type="domain" description="FAD dependent oxidoreductase" evidence="2">
    <location>
        <begin position="3"/>
        <end position="352"/>
    </location>
</feature>
<dbReference type="EMBL" id="LMAR01000023">
    <property type="protein sequence ID" value="KQK31457.1"/>
    <property type="molecule type" value="Genomic_DNA"/>
</dbReference>